<dbReference type="SUPFAM" id="SSF52738">
    <property type="entry name" value="Methylesterase CheB, C-terminal domain"/>
    <property type="match status" value="1"/>
</dbReference>
<sequence>MTPYRILVVDDSAFMRKIISDLIMRDSEFEVIGVAVNGLEAVEAVKQLKPDAVTLDLEMPVMNGIDALQQIMKEYPIPIIMLSGISEHNTQETIKALQHGAFDFIRKPTVGNLSQHITEVGELLLEKLKFAVTAKKTLLIDKITKPDNMDRIIPENKSKPHNRKVVMENKLKDTKKDDLSTINRSSSKIDPRLAKADNATKLAKEKIRQVSTVVTHLPKKRLSDQTFEHIVVIGASTGGPRALHAVITELPANFPAPILVVQHMPPRFTKSLAERLDHFSKIQVTEAVHNQVVEAGCCYVAPGGQHMELIKEHNEFRIQLSQTPHRNGHRPSVDVLFESVVPFQQLKRHSVLLTGMGSDGARGMKQLLDNGAVSSIAESEETCIVFGMPRAAIELGAATTITPLTNVAQYLQSVIM</sequence>
<comment type="catalytic activity">
    <reaction evidence="3">
        <text>L-glutaminyl-[protein] + H2O = L-glutamyl-[protein] + NH4(+)</text>
        <dbReference type="Rhea" id="RHEA:16441"/>
        <dbReference type="Rhea" id="RHEA-COMP:10207"/>
        <dbReference type="Rhea" id="RHEA-COMP:10208"/>
        <dbReference type="ChEBI" id="CHEBI:15377"/>
        <dbReference type="ChEBI" id="CHEBI:28938"/>
        <dbReference type="ChEBI" id="CHEBI:29973"/>
        <dbReference type="ChEBI" id="CHEBI:30011"/>
        <dbReference type="EC" id="3.5.1.44"/>
    </reaction>
</comment>
<proteinExistence type="inferred from homology"/>
<dbReference type="InterPro" id="IPR011006">
    <property type="entry name" value="CheY-like_superfamily"/>
</dbReference>
<evidence type="ECO:0000256" key="5">
    <source>
        <dbReference type="PROSITE-ProRule" id="PRU00169"/>
    </source>
</evidence>
<dbReference type="HAMAP" id="MF_00099">
    <property type="entry name" value="CheB_chemtxs"/>
    <property type="match status" value="1"/>
</dbReference>
<dbReference type="Pfam" id="PF00072">
    <property type="entry name" value="Response_reg"/>
    <property type="match status" value="1"/>
</dbReference>
<dbReference type="EC" id="3.5.1.44" evidence="3"/>
<keyword evidence="3" id="KW-0963">Cytoplasm</keyword>
<evidence type="ECO:0000259" key="7">
    <source>
        <dbReference type="PROSITE" id="PS50122"/>
    </source>
</evidence>
<dbReference type="InterPro" id="IPR035909">
    <property type="entry name" value="CheB_C"/>
</dbReference>
<dbReference type="Gene3D" id="3.40.50.2300">
    <property type="match status" value="1"/>
</dbReference>
<feature type="active site" evidence="3 4">
    <location>
        <position position="263"/>
    </location>
</feature>
<accession>A0ABW4YM43</accession>
<dbReference type="Pfam" id="PF01339">
    <property type="entry name" value="CheB_methylest"/>
    <property type="match status" value="1"/>
</dbReference>
<dbReference type="NCBIfam" id="NF001965">
    <property type="entry name" value="PRK00742.1"/>
    <property type="match status" value="1"/>
</dbReference>
<comment type="catalytic activity">
    <reaction evidence="2 3">
        <text>[protein]-L-glutamate 5-O-methyl ester + H2O = L-glutamyl-[protein] + methanol + H(+)</text>
        <dbReference type="Rhea" id="RHEA:23236"/>
        <dbReference type="Rhea" id="RHEA-COMP:10208"/>
        <dbReference type="Rhea" id="RHEA-COMP:10311"/>
        <dbReference type="ChEBI" id="CHEBI:15377"/>
        <dbReference type="ChEBI" id="CHEBI:15378"/>
        <dbReference type="ChEBI" id="CHEBI:17790"/>
        <dbReference type="ChEBI" id="CHEBI:29973"/>
        <dbReference type="ChEBI" id="CHEBI:82795"/>
        <dbReference type="EC" id="3.1.1.61"/>
    </reaction>
</comment>
<dbReference type="InterPro" id="IPR000673">
    <property type="entry name" value="Sig_transdc_resp-reg_Me-estase"/>
</dbReference>
<dbReference type="Gene3D" id="3.40.50.180">
    <property type="entry name" value="Methylesterase CheB, C-terminal domain"/>
    <property type="match status" value="1"/>
</dbReference>
<evidence type="ECO:0000313" key="9">
    <source>
        <dbReference type="Proteomes" id="UP001597362"/>
    </source>
</evidence>
<dbReference type="Proteomes" id="UP001597362">
    <property type="component" value="Unassembled WGS sequence"/>
</dbReference>
<dbReference type="PANTHER" id="PTHR42872">
    <property type="entry name" value="PROTEIN-GLUTAMATE METHYLESTERASE/PROTEIN-GLUTAMINE GLUTAMINASE"/>
    <property type="match status" value="1"/>
</dbReference>
<dbReference type="InterPro" id="IPR008248">
    <property type="entry name" value="CheB-like"/>
</dbReference>
<dbReference type="PROSITE" id="PS50110">
    <property type="entry name" value="RESPONSE_REGULATORY"/>
    <property type="match status" value="1"/>
</dbReference>
<dbReference type="CDD" id="cd17541">
    <property type="entry name" value="REC_CheB-like"/>
    <property type="match status" value="1"/>
</dbReference>
<dbReference type="GO" id="GO:0008984">
    <property type="term" value="F:protein-glutamate methylesterase activity"/>
    <property type="evidence" value="ECO:0007669"/>
    <property type="project" value="UniProtKB-EC"/>
</dbReference>
<comment type="similarity">
    <text evidence="3">Belongs to the CheB family.</text>
</comment>
<comment type="subcellular location">
    <subcellularLocation>
        <location evidence="3">Cytoplasm</location>
    </subcellularLocation>
</comment>
<evidence type="ECO:0000256" key="3">
    <source>
        <dbReference type="HAMAP-Rule" id="MF_00099"/>
    </source>
</evidence>
<dbReference type="SMART" id="SM00448">
    <property type="entry name" value="REC"/>
    <property type="match status" value="1"/>
</dbReference>
<name>A0ABW4YM43_9BACL</name>
<dbReference type="EC" id="3.1.1.61" evidence="3"/>
<gene>
    <name evidence="3" type="primary">cheB</name>
    <name evidence="8" type="ORF">ACFSJH_13870</name>
</gene>
<keyword evidence="3 5" id="KW-0597">Phosphoprotein</keyword>
<feature type="active site" evidence="3 4">
    <location>
        <position position="359"/>
    </location>
</feature>
<feature type="domain" description="CheB-type methylesterase" evidence="7">
    <location>
        <begin position="224"/>
        <end position="416"/>
    </location>
</feature>
<feature type="modified residue" description="4-aspartylphosphate" evidence="3 5">
    <location>
        <position position="56"/>
    </location>
</feature>
<evidence type="ECO:0000256" key="1">
    <source>
        <dbReference type="ARBA" id="ARBA00022801"/>
    </source>
</evidence>
<comment type="PTM">
    <text evidence="3">Phosphorylated by CheA. Phosphorylation of the N-terminal regulatory domain activates the methylesterase activity.</text>
</comment>
<evidence type="ECO:0000313" key="8">
    <source>
        <dbReference type="EMBL" id="MFD2116810.1"/>
    </source>
</evidence>
<dbReference type="CDD" id="cd16432">
    <property type="entry name" value="CheB_Rec"/>
    <property type="match status" value="1"/>
</dbReference>
<evidence type="ECO:0000256" key="4">
    <source>
        <dbReference type="PROSITE-ProRule" id="PRU00050"/>
    </source>
</evidence>
<dbReference type="RefSeq" id="WP_377773364.1">
    <property type="nucleotide sequence ID" value="NZ_JBHUHO010000032.1"/>
</dbReference>
<feature type="domain" description="Response regulatory" evidence="6">
    <location>
        <begin position="5"/>
        <end position="122"/>
    </location>
</feature>
<dbReference type="SUPFAM" id="SSF52172">
    <property type="entry name" value="CheY-like"/>
    <property type="match status" value="1"/>
</dbReference>
<dbReference type="EMBL" id="JBHUHO010000032">
    <property type="protein sequence ID" value="MFD2116810.1"/>
    <property type="molecule type" value="Genomic_DNA"/>
</dbReference>
<evidence type="ECO:0000256" key="2">
    <source>
        <dbReference type="ARBA" id="ARBA00048267"/>
    </source>
</evidence>
<keyword evidence="3 4" id="KW-0145">Chemotaxis</keyword>
<comment type="domain">
    <text evidence="3">Contains a C-terminal catalytic domain, and an N-terminal region which modulates catalytic activity.</text>
</comment>
<feature type="active site" evidence="3 4">
    <location>
        <position position="236"/>
    </location>
</feature>
<dbReference type="InterPro" id="IPR001789">
    <property type="entry name" value="Sig_transdc_resp-reg_receiver"/>
</dbReference>
<keyword evidence="9" id="KW-1185">Reference proteome</keyword>
<evidence type="ECO:0000259" key="6">
    <source>
        <dbReference type="PROSITE" id="PS50110"/>
    </source>
</evidence>
<comment type="function">
    <text evidence="3">Involved in chemotaxis. Part of a chemotaxis signal transduction system that modulates chemotaxis in response to various stimuli. Catalyzes the demethylation of specific methylglutamate residues introduced into the chemoreceptors (methyl-accepting chemotaxis proteins or MCP) by CheR. Also mediates the irreversible deamidation of specific glutamine residues to glutamic acid.</text>
</comment>
<comment type="caution">
    <text evidence="8">The sequence shown here is derived from an EMBL/GenBank/DDBJ whole genome shotgun (WGS) entry which is preliminary data.</text>
</comment>
<reference evidence="9" key="1">
    <citation type="journal article" date="2019" name="Int. J. Syst. Evol. Microbiol.">
        <title>The Global Catalogue of Microorganisms (GCM) 10K type strain sequencing project: providing services to taxonomists for standard genome sequencing and annotation.</title>
        <authorList>
            <consortium name="The Broad Institute Genomics Platform"/>
            <consortium name="The Broad Institute Genome Sequencing Center for Infectious Disease"/>
            <person name="Wu L."/>
            <person name="Ma J."/>
        </authorList>
    </citation>
    <scope>NUCLEOTIDE SEQUENCE [LARGE SCALE GENOMIC DNA]</scope>
    <source>
        <strain evidence="9">GH52</strain>
    </source>
</reference>
<dbReference type="PROSITE" id="PS50122">
    <property type="entry name" value="CHEB"/>
    <property type="match status" value="1"/>
</dbReference>
<keyword evidence="1 3" id="KW-0378">Hydrolase</keyword>
<dbReference type="PANTHER" id="PTHR42872:SF3">
    <property type="entry name" value="PROTEIN-GLUTAMATE METHYLESTERASE_PROTEIN-GLUTAMINE GLUTAMINASE 1"/>
    <property type="match status" value="1"/>
</dbReference>
<organism evidence="8 9">
    <name type="scientific">Paenibacillus yanchengensis</name>
    <dbReference type="NCBI Taxonomy" id="2035833"/>
    <lineage>
        <taxon>Bacteria</taxon>
        <taxon>Bacillati</taxon>
        <taxon>Bacillota</taxon>
        <taxon>Bacilli</taxon>
        <taxon>Bacillales</taxon>
        <taxon>Paenibacillaceae</taxon>
        <taxon>Paenibacillus</taxon>
    </lineage>
</organism>
<protein>
    <recommendedName>
        <fullName evidence="3">Protein-glutamate methylesterase/protein-glutamine glutaminase</fullName>
        <ecNumber evidence="3">3.1.1.61</ecNumber>
        <ecNumber evidence="3">3.5.1.44</ecNumber>
    </recommendedName>
</protein>